<dbReference type="GO" id="GO:0005829">
    <property type="term" value="C:cytosol"/>
    <property type="evidence" value="ECO:0007669"/>
    <property type="project" value="TreeGrafter"/>
</dbReference>
<dbReference type="AlphaFoldDB" id="A0AAD7V6L0"/>
<evidence type="ECO:0000313" key="3">
    <source>
        <dbReference type="EMBL" id="KAJ8659770.1"/>
    </source>
</evidence>
<feature type="compositionally biased region" description="Low complexity" evidence="1">
    <location>
        <begin position="334"/>
        <end position="353"/>
    </location>
</feature>
<dbReference type="Proteomes" id="UP001234581">
    <property type="component" value="Unassembled WGS sequence"/>
</dbReference>
<evidence type="ECO:0000256" key="1">
    <source>
        <dbReference type="SAM" id="MobiDB-lite"/>
    </source>
</evidence>
<dbReference type="Pfam" id="PF11704">
    <property type="entry name" value="Folliculin"/>
    <property type="match status" value="1"/>
</dbReference>
<organism evidence="3 4">
    <name type="scientific">Lichtheimia ornata</name>
    <dbReference type="NCBI Taxonomy" id="688661"/>
    <lineage>
        <taxon>Eukaryota</taxon>
        <taxon>Fungi</taxon>
        <taxon>Fungi incertae sedis</taxon>
        <taxon>Mucoromycota</taxon>
        <taxon>Mucoromycotina</taxon>
        <taxon>Mucoromycetes</taxon>
        <taxon>Mucorales</taxon>
        <taxon>Lichtheimiaceae</taxon>
        <taxon>Lichtheimia</taxon>
    </lineage>
</organism>
<feature type="compositionally biased region" description="Basic residues" evidence="1">
    <location>
        <begin position="320"/>
        <end position="329"/>
    </location>
</feature>
<keyword evidence="4" id="KW-1185">Reference proteome</keyword>
<sequence>MNALVAMLHFCEVHGPRVVFCTQATHHHHLDANNPHNTAPIPIPNANHSTTTIMDPPISSLSSQLSSLVRKETSSSAPPPPPPPVTTQSTCAACTAQMPIILSTKNGPALEAKRMIVHDDDNPTVAYIGTPSPQHLQLYKAARLACVRSLTTELCPGREGPVLFGDDENGYALSYLFKLHDAYARGETRFYSLMVLMTDRVFLISCWPFFVSEFKSMAVNLQSRANTVFQREKEIRQQPHYSAFRRAVTPMSQDPFFRRRSHTALRSLVDLLGIKDIYPQIHAQFSYILKRSARKRMEKITSGRSASTEYLVMRDQYYAKRRQQQRRHEKQTTTHHPVTITTTTTKSPALAAAPPSPLPQYS</sequence>
<reference evidence="3 4" key="1">
    <citation type="submission" date="2023-03" db="EMBL/GenBank/DDBJ databases">
        <title>Genome sequence of Lichtheimia ornata CBS 291.66.</title>
        <authorList>
            <person name="Mohabir J.T."/>
            <person name="Shea T.P."/>
            <person name="Kurbessoian T."/>
            <person name="Berby B."/>
            <person name="Fontaine J."/>
            <person name="Livny J."/>
            <person name="Gnirke A."/>
            <person name="Stajich J.E."/>
            <person name="Cuomo C.A."/>
        </authorList>
    </citation>
    <scope>NUCLEOTIDE SEQUENCE [LARGE SCALE GENOMIC DNA]</scope>
    <source>
        <strain evidence="3">CBS 291.66</strain>
    </source>
</reference>
<dbReference type="PROSITE" id="PS51834">
    <property type="entry name" value="DENN_FLCN_SMCR8"/>
    <property type="match status" value="1"/>
</dbReference>
<dbReference type="GO" id="GO:0005096">
    <property type="term" value="F:GTPase activator activity"/>
    <property type="evidence" value="ECO:0007669"/>
    <property type="project" value="InterPro"/>
</dbReference>
<dbReference type="GO" id="GO:0000122">
    <property type="term" value="P:negative regulation of transcription by RNA polymerase II"/>
    <property type="evidence" value="ECO:0007669"/>
    <property type="project" value="TreeGrafter"/>
</dbReference>
<dbReference type="RefSeq" id="XP_058344683.1">
    <property type="nucleotide sequence ID" value="XM_058484422.1"/>
</dbReference>
<dbReference type="InterPro" id="IPR021713">
    <property type="entry name" value="Folliculin"/>
</dbReference>
<dbReference type="GeneID" id="83211776"/>
<feature type="region of interest" description="Disordered" evidence="1">
    <location>
        <begin position="31"/>
        <end position="89"/>
    </location>
</feature>
<dbReference type="InterPro" id="IPR037521">
    <property type="entry name" value="FLCN/SMCR8_DENN"/>
</dbReference>
<feature type="region of interest" description="Disordered" evidence="1">
    <location>
        <begin position="320"/>
        <end position="362"/>
    </location>
</feature>
<dbReference type="PANTHER" id="PTHR31441">
    <property type="entry name" value="FOLLICULIN FAMILY MEMBER"/>
    <property type="match status" value="1"/>
</dbReference>
<comment type="caution">
    <text evidence="3">The sequence shown here is derived from an EMBL/GenBank/DDBJ whole genome shotgun (WGS) entry which is preliminary data.</text>
</comment>
<feature type="domain" description="UDENN FLCN/SMCR8-type" evidence="2">
    <location>
        <begin position="106"/>
        <end position="362"/>
    </location>
</feature>
<dbReference type="GO" id="GO:1904263">
    <property type="term" value="P:positive regulation of TORC1 signaling"/>
    <property type="evidence" value="ECO:0007669"/>
    <property type="project" value="TreeGrafter"/>
</dbReference>
<dbReference type="EMBL" id="JARTCD010000016">
    <property type="protein sequence ID" value="KAJ8659770.1"/>
    <property type="molecule type" value="Genomic_DNA"/>
</dbReference>
<proteinExistence type="predicted"/>
<feature type="compositionally biased region" description="Low complexity" evidence="1">
    <location>
        <begin position="59"/>
        <end position="68"/>
    </location>
</feature>
<protein>
    <recommendedName>
        <fullName evidence="2">UDENN FLCN/SMCR8-type domain-containing protein</fullName>
    </recommendedName>
</protein>
<evidence type="ECO:0000259" key="2">
    <source>
        <dbReference type="PROSITE" id="PS51834"/>
    </source>
</evidence>
<name>A0AAD7V6L0_9FUNG</name>
<dbReference type="InterPro" id="IPR037520">
    <property type="entry name" value="Folliculin/SMCR8_longin"/>
</dbReference>
<accession>A0AAD7V6L0</accession>
<gene>
    <name evidence="3" type="ORF">O0I10_004363</name>
</gene>
<evidence type="ECO:0000313" key="4">
    <source>
        <dbReference type="Proteomes" id="UP001234581"/>
    </source>
</evidence>
<dbReference type="PANTHER" id="PTHR31441:SF2">
    <property type="entry name" value="FOLLICULIN"/>
    <property type="match status" value="1"/>
</dbReference>